<dbReference type="EMBL" id="CABPSP010000013">
    <property type="protein sequence ID" value="VVE71574.1"/>
    <property type="molecule type" value="Genomic_DNA"/>
</dbReference>
<evidence type="ECO:0000313" key="3">
    <source>
        <dbReference type="Proteomes" id="UP000383122"/>
    </source>
</evidence>
<evidence type="ECO:0000256" key="1">
    <source>
        <dbReference type="SAM" id="Phobius"/>
    </source>
</evidence>
<dbReference type="RefSeq" id="WP_150739787.1">
    <property type="nucleotide sequence ID" value="NZ_CABPSP010000013.1"/>
</dbReference>
<keyword evidence="1" id="KW-1133">Transmembrane helix</keyword>
<evidence type="ECO:0000313" key="2">
    <source>
        <dbReference type="EMBL" id="VVE71574.1"/>
    </source>
</evidence>
<reference evidence="2 3" key="1">
    <citation type="submission" date="2019-08" db="EMBL/GenBank/DDBJ databases">
        <authorList>
            <person name="Peeters C."/>
        </authorList>
    </citation>
    <scope>NUCLEOTIDE SEQUENCE [LARGE SCALE GENOMIC DNA]</scope>
    <source>
        <strain evidence="2 3">LMG 31117</strain>
    </source>
</reference>
<feature type="transmembrane region" description="Helical" evidence="1">
    <location>
        <begin position="46"/>
        <end position="64"/>
    </location>
</feature>
<protein>
    <submittedName>
        <fullName evidence="2">Uncharacterized protein</fullName>
    </submittedName>
</protein>
<gene>
    <name evidence="2" type="ORF">PAN31117_04100</name>
</gene>
<dbReference type="Proteomes" id="UP000383122">
    <property type="component" value="Unassembled WGS sequence"/>
</dbReference>
<organism evidence="2 3">
    <name type="scientific">Pandoraea anapnoica</name>
    <dbReference type="NCBI Taxonomy" id="2508301"/>
    <lineage>
        <taxon>Bacteria</taxon>
        <taxon>Pseudomonadati</taxon>
        <taxon>Pseudomonadota</taxon>
        <taxon>Betaproteobacteria</taxon>
        <taxon>Burkholderiales</taxon>
        <taxon>Burkholderiaceae</taxon>
        <taxon>Pandoraea</taxon>
    </lineage>
</organism>
<keyword evidence="1" id="KW-0472">Membrane</keyword>
<name>A0A5E5ADA5_9BURK</name>
<feature type="transmembrane region" description="Helical" evidence="1">
    <location>
        <begin position="15"/>
        <end position="34"/>
    </location>
</feature>
<dbReference type="AlphaFoldDB" id="A0A5E5ADA5"/>
<keyword evidence="1" id="KW-0812">Transmembrane</keyword>
<proteinExistence type="predicted"/>
<keyword evidence="3" id="KW-1185">Reference proteome</keyword>
<sequence length="243" mass="27873">MDSYYTLPWFTRHSVLLAVFLIAILSFHIFLVYAPGFRLNKRGWKLTEYVYLFVGALGLFWAVTNTRVYVAHNMLETADHSARSSYDFVRSDIGSTYVRQTCRTFVKSEYSPPEPAFSLSQRQYDAACEWFKSFAKRMPAQPPASESDFSAILADYHAHPSSSDTEVKDIYSLAESRLNWVLDAYRQREEVKAEAEPSMNERVASVLAPFLLALAIALRITKVSGELRLERRDAEGRDTQRKQ</sequence>
<accession>A0A5E5ADA5</accession>